<evidence type="ECO:0008006" key="4">
    <source>
        <dbReference type="Google" id="ProtNLM"/>
    </source>
</evidence>
<evidence type="ECO:0000313" key="2">
    <source>
        <dbReference type="EMBL" id="RYU14349.1"/>
    </source>
</evidence>
<evidence type="ECO:0000313" key="3">
    <source>
        <dbReference type="Proteomes" id="UP000291189"/>
    </source>
</evidence>
<dbReference type="InterPro" id="IPR046248">
    <property type="entry name" value="DUF6281"/>
</dbReference>
<feature type="chain" id="PRO_5039274944" description="DUF3558 domain-containing protein" evidence="1">
    <location>
        <begin position="21"/>
        <end position="149"/>
    </location>
</feature>
<comment type="caution">
    <text evidence="2">The sequence shown here is derived from an EMBL/GenBank/DDBJ whole genome shotgun (WGS) entry which is preliminary data.</text>
</comment>
<reference evidence="2 3" key="1">
    <citation type="submission" date="2019-01" db="EMBL/GenBank/DDBJ databases">
        <title>Nocardioides guangzhouensis sp. nov., an actinobacterium isolated from soil.</title>
        <authorList>
            <person name="Fu Y."/>
            <person name="Cai Y."/>
            <person name="Lin Z."/>
            <person name="Chen P."/>
        </authorList>
    </citation>
    <scope>NUCLEOTIDE SEQUENCE [LARGE SCALE GENOMIC DNA]</scope>
    <source>
        <strain evidence="2 3">NBRC 105384</strain>
    </source>
</reference>
<dbReference type="RefSeq" id="WP_129985563.1">
    <property type="nucleotide sequence ID" value="NZ_SDPU01000011.1"/>
</dbReference>
<name>A0A4Q5J8Y6_9ACTN</name>
<dbReference type="PROSITE" id="PS51257">
    <property type="entry name" value="PROKAR_LIPOPROTEIN"/>
    <property type="match status" value="1"/>
</dbReference>
<organism evidence="2 3">
    <name type="scientific">Nocardioides iriomotensis</name>
    <dbReference type="NCBI Taxonomy" id="715784"/>
    <lineage>
        <taxon>Bacteria</taxon>
        <taxon>Bacillati</taxon>
        <taxon>Actinomycetota</taxon>
        <taxon>Actinomycetes</taxon>
        <taxon>Propionibacteriales</taxon>
        <taxon>Nocardioidaceae</taxon>
        <taxon>Nocardioides</taxon>
    </lineage>
</organism>
<evidence type="ECO:0000256" key="1">
    <source>
        <dbReference type="SAM" id="SignalP"/>
    </source>
</evidence>
<keyword evidence="3" id="KW-1185">Reference proteome</keyword>
<proteinExistence type="predicted"/>
<dbReference type="Pfam" id="PF19797">
    <property type="entry name" value="DUF6281"/>
    <property type="match status" value="1"/>
</dbReference>
<dbReference type="OrthoDB" id="3790527at2"/>
<feature type="signal peptide" evidence="1">
    <location>
        <begin position="1"/>
        <end position="20"/>
    </location>
</feature>
<gene>
    <name evidence="2" type="ORF">ETU37_03870</name>
</gene>
<sequence>MLRTSVPVAAMLAFLLTGCAGDTTSSEPSAAYECTPEIRFDGVVYSAYDYTDQGATKFGTADEADCHDVGREAPGSVFPNDPRQVAVWTFGGYTSEQVLGVRFGPDSFMVFIADSVPRDQAEHISRTLRKGALRAVRSSADPVNGVPAR</sequence>
<dbReference type="EMBL" id="SDPU01000011">
    <property type="protein sequence ID" value="RYU14349.1"/>
    <property type="molecule type" value="Genomic_DNA"/>
</dbReference>
<accession>A0A4Q5J8Y6</accession>
<dbReference type="AlphaFoldDB" id="A0A4Q5J8Y6"/>
<dbReference type="Proteomes" id="UP000291189">
    <property type="component" value="Unassembled WGS sequence"/>
</dbReference>
<protein>
    <recommendedName>
        <fullName evidence="4">DUF3558 domain-containing protein</fullName>
    </recommendedName>
</protein>
<keyword evidence="1" id="KW-0732">Signal</keyword>